<sequence length="292" mass="31121">MNTSAATTARTMWALYEPIHAVAYFAPEALAAYEDAGLRGFWRGYFAGRAAPLGPVGPEPVVASFFTFAPAMVARALPDVWSLTAPERALALRRAGTAAALTRLLAGHEREVERAAEALVPRAAGLDGSGRVLAAANGALDFPDKPVERLWHAATLLREHRGDGHVAALVAAGLDGCEALVLRSAVDLPRAELQPHRGWTDQEWDAAARRLTDRGLLTPDGAATEAGRGLLRAAETTTDRAAERPWRPLTPEQVATLVRLLTPLTTACATALRFPNPIGVPKPTVQSCRRAP</sequence>
<organism evidence="1 2">
    <name type="scientific">Streptomyces violaceusniger</name>
    <dbReference type="NCBI Taxonomy" id="68280"/>
    <lineage>
        <taxon>Bacteria</taxon>
        <taxon>Bacillati</taxon>
        <taxon>Actinomycetota</taxon>
        <taxon>Actinomycetes</taxon>
        <taxon>Kitasatosporales</taxon>
        <taxon>Streptomycetaceae</taxon>
        <taxon>Streptomyces</taxon>
        <taxon>Streptomyces violaceusniger group</taxon>
    </lineage>
</organism>
<reference evidence="1 2" key="1">
    <citation type="journal article" date="2020" name="Int. J. Syst. Evol. Microbiol.">
        <title>Reclassification of Streptomyces castelarensis and Streptomyces sporoclivatus as later heterotypic synonyms of Streptomyces antimycoticus.</title>
        <authorList>
            <person name="Komaki H."/>
            <person name="Tamura T."/>
        </authorList>
    </citation>
    <scope>NUCLEOTIDE SEQUENCE [LARGE SCALE GENOMIC DNA]</scope>
    <source>
        <strain evidence="1 2">NBRC 13459</strain>
    </source>
</reference>
<dbReference type="OrthoDB" id="157052at2"/>
<protein>
    <recommendedName>
        <fullName evidence="3">SalK</fullName>
    </recommendedName>
</protein>
<dbReference type="Proteomes" id="UP000301309">
    <property type="component" value="Unassembled WGS sequence"/>
</dbReference>
<proteinExistence type="predicted"/>
<keyword evidence="2" id="KW-1185">Reference proteome</keyword>
<name>A0A4D4LG72_STRVO</name>
<evidence type="ECO:0000313" key="1">
    <source>
        <dbReference type="EMBL" id="GDY57467.1"/>
    </source>
</evidence>
<dbReference type="AlphaFoldDB" id="A0A4D4LG72"/>
<accession>A0A4D4LG72</accession>
<dbReference type="RefSeq" id="WP_137979993.1">
    <property type="nucleotide sequence ID" value="NZ_BAAASO010000044.1"/>
</dbReference>
<evidence type="ECO:0008006" key="3">
    <source>
        <dbReference type="Google" id="ProtNLM"/>
    </source>
</evidence>
<gene>
    <name evidence="1" type="ORF">SVIO_080900</name>
</gene>
<dbReference type="EMBL" id="BJHW01000001">
    <property type="protein sequence ID" value="GDY57467.1"/>
    <property type="molecule type" value="Genomic_DNA"/>
</dbReference>
<comment type="caution">
    <text evidence="1">The sequence shown here is derived from an EMBL/GenBank/DDBJ whole genome shotgun (WGS) entry which is preliminary data.</text>
</comment>
<dbReference type="Pfam" id="PF21863">
    <property type="entry name" value="HTH_67"/>
    <property type="match status" value="1"/>
</dbReference>
<dbReference type="InterPro" id="IPR054058">
    <property type="entry name" value="HTH_67"/>
</dbReference>
<evidence type="ECO:0000313" key="2">
    <source>
        <dbReference type="Proteomes" id="UP000301309"/>
    </source>
</evidence>
<dbReference type="NCBIfam" id="NF047719">
    <property type="entry name" value="SCO6745_fam_HTH"/>
    <property type="match status" value="1"/>
</dbReference>